<accession>A0A0G4IX35</accession>
<evidence type="ECO:0008006" key="6">
    <source>
        <dbReference type="Google" id="ProtNLM"/>
    </source>
</evidence>
<proteinExistence type="predicted"/>
<dbReference type="PANTHER" id="PTHR12412:SF2">
    <property type="entry name" value="NUCLEAR CAP-BINDING PROTEIN SUBUNIT 1"/>
    <property type="match status" value="1"/>
</dbReference>
<evidence type="ECO:0000259" key="2">
    <source>
        <dbReference type="Pfam" id="PF09088"/>
    </source>
</evidence>
<feature type="region of interest" description="Disordered" evidence="1">
    <location>
        <begin position="1"/>
        <end position="78"/>
    </location>
</feature>
<evidence type="ECO:0000256" key="1">
    <source>
        <dbReference type="SAM" id="MobiDB-lite"/>
    </source>
</evidence>
<dbReference type="SUPFAM" id="SSF48371">
    <property type="entry name" value="ARM repeat"/>
    <property type="match status" value="3"/>
</dbReference>
<dbReference type="OMA" id="AYMILEV"/>
<dbReference type="Pfam" id="PF09088">
    <property type="entry name" value="MIF4G_like"/>
    <property type="match status" value="1"/>
</dbReference>
<dbReference type="AlphaFoldDB" id="A0A0G4IX35"/>
<dbReference type="InterPro" id="IPR015174">
    <property type="entry name" value="MIF4G-like_typ-2"/>
</dbReference>
<name>A0A0G4IX35_PLABS</name>
<organism evidence="4 5">
    <name type="scientific">Plasmodiophora brassicae</name>
    <name type="common">Clubroot disease agent</name>
    <dbReference type="NCBI Taxonomy" id="37360"/>
    <lineage>
        <taxon>Eukaryota</taxon>
        <taxon>Sar</taxon>
        <taxon>Rhizaria</taxon>
        <taxon>Endomyxa</taxon>
        <taxon>Phytomyxea</taxon>
        <taxon>Plasmodiophorida</taxon>
        <taxon>Plasmodiophoridae</taxon>
        <taxon>Plasmodiophora</taxon>
    </lineage>
</organism>
<dbReference type="Pfam" id="PF09090">
    <property type="entry name" value="MIF4G_like_2"/>
    <property type="match status" value="1"/>
</dbReference>
<dbReference type="STRING" id="37360.A0A0G4IX35"/>
<dbReference type="InterPro" id="IPR016024">
    <property type="entry name" value="ARM-type_fold"/>
</dbReference>
<reference evidence="4 5" key="1">
    <citation type="submission" date="2015-02" db="EMBL/GenBank/DDBJ databases">
        <authorList>
            <person name="Chooi Y.-H."/>
        </authorList>
    </citation>
    <scope>NUCLEOTIDE SEQUENCE [LARGE SCALE GENOMIC DNA]</scope>
    <source>
        <strain evidence="4">E3</strain>
    </source>
</reference>
<dbReference type="EMBL" id="CDSF01000095">
    <property type="protein sequence ID" value="CEO99895.1"/>
    <property type="molecule type" value="Genomic_DNA"/>
</dbReference>
<dbReference type="PANTHER" id="PTHR12412">
    <property type="entry name" value="CAP BINDING PROTEIN"/>
    <property type="match status" value="1"/>
</dbReference>
<keyword evidence="5" id="KW-1185">Reference proteome</keyword>
<sequence>MEGNNMSAGEVATDAARDVAPQNGAAKRQRGNDGLPSRIEVRLDQPLPPAPRYNESRRGGKRHRSHDAGFTRGDNYADEEDTVAQVKQYIARLADREDPRARDDELVDMSAVLLHDLQQRHRGVVVDTIVECGMSMPLKQSYFAVLAGLLAKRDAHLVSDITASIEGHMKKAFESGETRHIRLLLFFLSALAEARVFSVDDVVDMLVDLMQVGQACSAVGSPQADWAAHVTMSTMARSCPEIFNNELLWLSLRDYFEARSALDHPAANRLLTAMVAGEEHVFLCDRDLLQVLYDALLDMRSSEKFHVSVLRSPLQSVRDSLPRSALGSFMFRVSHVHGDSGASRGLGQCATTWAIPQRFHLMLGQNNPEHRLHAGLSVMDAIVLEQIILDQLYMWHEAARESMLMLADFITPFNGQQLLIETILSRVLDVNPSSLPGVYWRSLSVWCLRADPKMAVFLGRSVHRLFQKLDALSLAARERFATWFAFHLSNTNFEWPWSAWSEVANVTDPNEPRRYFVQSALHQGVRLCYYECVDDALKDAPSLRPLLPNAEAVPVMTCDDEGKREELCQKIHSRAPFDDLLEVAQNDVELIVNCILWHGQKSYSHFFSRFVLYETEIADRFKENPGSLIGVVGKFWAQSPQRIAVIVDKMMRHAVVPYEGVVDWLLGSYYRETAQDVQARSYVFCILHNAIDCAKLDGADVAGRCVIQALRGLARIAGKDPERAIVRERVALLIRHASDVCTAHADAILGIDFADPEAATVKHEIEHARRRMPADTASSRGDAMLDDA</sequence>
<feature type="domain" description="MIF4G-like type 1" evidence="2">
    <location>
        <begin position="414"/>
        <end position="539"/>
    </location>
</feature>
<dbReference type="Proteomes" id="UP000039324">
    <property type="component" value="Unassembled WGS sequence"/>
</dbReference>
<dbReference type="Gene3D" id="1.25.40.180">
    <property type="match status" value="3"/>
</dbReference>
<evidence type="ECO:0000313" key="4">
    <source>
        <dbReference type="EMBL" id="CEO99895.1"/>
    </source>
</evidence>
<dbReference type="GO" id="GO:0000339">
    <property type="term" value="F:RNA cap binding"/>
    <property type="evidence" value="ECO:0007669"/>
    <property type="project" value="InterPro"/>
</dbReference>
<evidence type="ECO:0000313" key="5">
    <source>
        <dbReference type="Proteomes" id="UP000039324"/>
    </source>
</evidence>
<dbReference type="InterPro" id="IPR027159">
    <property type="entry name" value="CBP80"/>
</dbReference>
<dbReference type="GO" id="GO:0006406">
    <property type="term" value="P:mRNA export from nucleus"/>
    <property type="evidence" value="ECO:0007669"/>
    <property type="project" value="InterPro"/>
</dbReference>
<dbReference type="GO" id="GO:0000184">
    <property type="term" value="P:nuclear-transcribed mRNA catabolic process, nonsense-mediated decay"/>
    <property type="evidence" value="ECO:0007669"/>
    <property type="project" value="TreeGrafter"/>
</dbReference>
<evidence type="ECO:0000259" key="3">
    <source>
        <dbReference type="Pfam" id="PF09090"/>
    </source>
</evidence>
<feature type="region of interest" description="Disordered" evidence="1">
    <location>
        <begin position="767"/>
        <end position="788"/>
    </location>
</feature>
<feature type="domain" description="MIF4G-like type 2" evidence="3">
    <location>
        <begin position="566"/>
        <end position="692"/>
    </location>
</feature>
<gene>
    <name evidence="4" type="ORF">PBRA_007629</name>
</gene>
<dbReference type="InterPro" id="IPR015172">
    <property type="entry name" value="MIF4G-like_typ-1"/>
</dbReference>
<dbReference type="GO" id="GO:0005634">
    <property type="term" value="C:nucleus"/>
    <property type="evidence" value="ECO:0007669"/>
    <property type="project" value="TreeGrafter"/>
</dbReference>
<dbReference type="GO" id="GO:0003729">
    <property type="term" value="F:mRNA binding"/>
    <property type="evidence" value="ECO:0007669"/>
    <property type="project" value="TreeGrafter"/>
</dbReference>
<dbReference type="GO" id="GO:0005846">
    <property type="term" value="C:nuclear cap binding complex"/>
    <property type="evidence" value="ECO:0007669"/>
    <property type="project" value="InterPro"/>
</dbReference>
<protein>
    <recommendedName>
        <fullName evidence="6">MIF4G domain-containing protein</fullName>
    </recommendedName>
</protein>
<dbReference type="OrthoDB" id="10252707at2759"/>